<feature type="transmembrane region" description="Helical" evidence="6">
    <location>
        <begin position="33"/>
        <end position="53"/>
    </location>
</feature>
<dbReference type="CDD" id="cd06581">
    <property type="entry name" value="TM_PBP1_LivM_like"/>
    <property type="match status" value="1"/>
</dbReference>
<evidence type="ECO:0000256" key="1">
    <source>
        <dbReference type="ARBA" id="ARBA00004651"/>
    </source>
</evidence>
<comment type="caution">
    <text evidence="7">The sequence shown here is derived from an EMBL/GenBank/DDBJ whole genome shotgun (WGS) entry which is preliminary data.</text>
</comment>
<feature type="transmembrane region" description="Helical" evidence="6">
    <location>
        <begin position="230"/>
        <end position="247"/>
    </location>
</feature>
<name>A0A8I1SJD3_9PROT</name>
<reference evidence="7" key="1">
    <citation type="submission" date="2020-12" db="EMBL/GenBank/DDBJ databases">
        <title>Oil enriched cultivation method for isolating marine PHA-producing bacteria.</title>
        <authorList>
            <person name="Zheng W."/>
            <person name="Yu S."/>
            <person name="Huang Y."/>
        </authorList>
    </citation>
    <scope>NUCLEOTIDE SEQUENCE</scope>
    <source>
        <strain evidence="7">SY-2-3</strain>
    </source>
</reference>
<evidence type="ECO:0000256" key="2">
    <source>
        <dbReference type="ARBA" id="ARBA00022475"/>
    </source>
</evidence>
<dbReference type="InterPro" id="IPR001851">
    <property type="entry name" value="ABC_transp_permease"/>
</dbReference>
<feature type="transmembrane region" description="Helical" evidence="6">
    <location>
        <begin position="112"/>
        <end position="134"/>
    </location>
</feature>
<evidence type="ECO:0000256" key="3">
    <source>
        <dbReference type="ARBA" id="ARBA00022692"/>
    </source>
</evidence>
<organism evidence="7 8">
    <name type="scientific">Thalassospira povalilytica</name>
    <dbReference type="NCBI Taxonomy" id="732237"/>
    <lineage>
        <taxon>Bacteria</taxon>
        <taxon>Pseudomonadati</taxon>
        <taxon>Pseudomonadota</taxon>
        <taxon>Alphaproteobacteria</taxon>
        <taxon>Rhodospirillales</taxon>
        <taxon>Thalassospiraceae</taxon>
        <taxon>Thalassospira</taxon>
    </lineage>
</organism>
<dbReference type="Pfam" id="PF02653">
    <property type="entry name" value="BPD_transp_2"/>
    <property type="match status" value="1"/>
</dbReference>
<sequence>MTPFLKPDFIRPVAIGAAIFAALAFLPSLVDSYYMSLAISVVSFAVLATAWSMFSGPTRYISLATVVFFGIGAYTVAVLGEVMAFPLVLLCAGLAGTVVALLVGFSTLRLAGVYFVIFTFGLTELVRQVVSWYEVNVTREMGRYVFLDITQNDIYWQLLALFAVLLLTGFVLGRSRLGFALRIIGEDETVAKHCGIDVTRVKVALFVLSALFMTLTGAIIAPRWTYIDPVIAFNPMLSFQVVIMALLGGPRRLLGPLLGVIPLTLLFEVLTASFPNHFSILLGCVFMVIVYLLPGGVVGLYEKYRAPKKRTLSTDTETTRKSEEKTA</sequence>
<feature type="transmembrane region" description="Helical" evidence="6">
    <location>
        <begin position="154"/>
        <end position="173"/>
    </location>
</feature>
<evidence type="ECO:0000313" key="8">
    <source>
        <dbReference type="Proteomes" id="UP000664405"/>
    </source>
</evidence>
<keyword evidence="2" id="KW-1003">Cell membrane</keyword>
<dbReference type="AlphaFoldDB" id="A0A8I1SJD3"/>
<feature type="transmembrane region" description="Helical" evidence="6">
    <location>
        <begin position="280"/>
        <end position="301"/>
    </location>
</feature>
<evidence type="ECO:0000313" key="7">
    <source>
        <dbReference type="EMBL" id="MBN8196480.1"/>
    </source>
</evidence>
<accession>A0A8I1SJD3</accession>
<evidence type="ECO:0000256" key="6">
    <source>
        <dbReference type="SAM" id="Phobius"/>
    </source>
</evidence>
<feature type="transmembrane region" description="Helical" evidence="6">
    <location>
        <begin position="254"/>
        <end position="274"/>
    </location>
</feature>
<feature type="transmembrane region" description="Helical" evidence="6">
    <location>
        <begin position="203"/>
        <end position="224"/>
    </location>
</feature>
<dbReference type="PANTHER" id="PTHR30482:SF20">
    <property type="entry name" value="HIGH-AFFINITY BRANCHED-CHAIN AMINO ACID TRANSPORT SYSTEM PERMEASE PROTEIN LIVM"/>
    <property type="match status" value="1"/>
</dbReference>
<feature type="transmembrane region" description="Helical" evidence="6">
    <location>
        <begin position="9"/>
        <end position="27"/>
    </location>
</feature>
<dbReference type="GO" id="GO:0015658">
    <property type="term" value="F:branched-chain amino acid transmembrane transporter activity"/>
    <property type="evidence" value="ECO:0007669"/>
    <property type="project" value="InterPro"/>
</dbReference>
<evidence type="ECO:0000256" key="5">
    <source>
        <dbReference type="ARBA" id="ARBA00023136"/>
    </source>
</evidence>
<protein>
    <submittedName>
        <fullName evidence="7">Branched-chain amino acid ABC transporter permease</fullName>
    </submittedName>
</protein>
<dbReference type="EMBL" id="JAEKJW010000002">
    <property type="protein sequence ID" value="MBN8196480.1"/>
    <property type="molecule type" value="Genomic_DNA"/>
</dbReference>
<dbReference type="InterPro" id="IPR043428">
    <property type="entry name" value="LivM-like"/>
</dbReference>
<keyword evidence="4 6" id="KW-1133">Transmembrane helix</keyword>
<dbReference type="GO" id="GO:0005886">
    <property type="term" value="C:plasma membrane"/>
    <property type="evidence" value="ECO:0007669"/>
    <property type="project" value="UniProtKB-SubCell"/>
</dbReference>
<dbReference type="RefSeq" id="WP_206927194.1">
    <property type="nucleotide sequence ID" value="NZ_JAEKJW010000002.1"/>
</dbReference>
<dbReference type="PANTHER" id="PTHR30482">
    <property type="entry name" value="HIGH-AFFINITY BRANCHED-CHAIN AMINO ACID TRANSPORT SYSTEM PERMEASE"/>
    <property type="match status" value="1"/>
</dbReference>
<keyword evidence="3 6" id="KW-0812">Transmembrane</keyword>
<keyword evidence="5 6" id="KW-0472">Membrane</keyword>
<evidence type="ECO:0000256" key="4">
    <source>
        <dbReference type="ARBA" id="ARBA00022989"/>
    </source>
</evidence>
<comment type="subcellular location">
    <subcellularLocation>
        <location evidence="1">Cell membrane</location>
        <topology evidence="1">Multi-pass membrane protein</topology>
    </subcellularLocation>
</comment>
<dbReference type="Proteomes" id="UP000664405">
    <property type="component" value="Unassembled WGS sequence"/>
</dbReference>
<feature type="transmembrane region" description="Helical" evidence="6">
    <location>
        <begin position="60"/>
        <end position="79"/>
    </location>
</feature>
<gene>
    <name evidence="7" type="ORF">JF547_08380</name>
</gene>
<feature type="transmembrane region" description="Helical" evidence="6">
    <location>
        <begin position="85"/>
        <end position="105"/>
    </location>
</feature>
<proteinExistence type="predicted"/>